<feature type="region of interest" description="Disordered" evidence="1">
    <location>
        <begin position="186"/>
        <end position="209"/>
    </location>
</feature>
<gene>
    <name evidence="2" type="ORF">CspeluHIS016_0701090</name>
</gene>
<evidence type="ECO:0000313" key="3">
    <source>
        <dbReference type="Proteomes" id="UP001222932"/>
    </source>
</evidence>
<accession>A0AAD3YEJ6</accession>
<name>A0AAD3YEJ6_9TREE</name>
<dbReference type="AlphaFoldDB" id="A0AAD3YEJ6"/>
<organism evidence="2 3">
    <name type="scientific">Cutaneotrichosporon spelunceum</name>
    <dbReference type="NCBI Taxonomy" id="1672016"/>
    <lineage>
        <taxon>Eukaryota</taxon>
        <taxon>Fungi</taxon>
        <taxon>Dikarya</taxon>
        <taxon>Basidiomycota</taxon>
        <taxon>Agaricomycotina</taxon>
        <taxon>Tremellomycetes</taxon>
        <taxon>Trichosporonales</taxon>
        <taxon>Trichosporonaceae</taxon>
        <taxon>Cutaneotrichosporon</taxon>
    </lineage>
</organism>
<evidence type="ECO:0000313" key="2">
    <source>
        <dbReference type="EMBL" id="GMK59094.1"/>
    </source>
</evidence>
<evidence type="ECO:0000256" key="1">
    <source>
        <dbReference type="SAM" id="MobiDB-lite"/>
    </source>
</evidence>
<protein>
    <submittedName>
        <fullName evidence="2">Uncharacterized protein</fullName>
    </submittedName>
</protein>
<keyword evidence="3" id="KW-1185">Reference proteome</keyword>
<reference evidence="2" key="2">
    <citation type="submission" date="2023-06" db="EMBL/GenBank/DDBJ databases">
        <authorList>
            <person name="Kobayashi Y."/>
            <person name="Kayamori A."/>
            <person name="Aoki K."/>
            <person name="Shiwa Y."/>
            <person name="Fujita N."/>
            <person name="Sugita T."/>
            <person name="Iwasaki W."/>
            <person name="Tanaka N."/>
            <person name="Takashima M."/>
        </authorList>
    </citation>
    <scope>NUCLEOTIDE SEQUENCE</scope>
    <source>
        <strain evidence="2">HIS016</strain>
    </source>
</reference>
<feature type="region of interest" description="Disordered" evidence="1">
    <location>
        <begin position="241"/>
        <end position="269"/>
    </location>
</feature>
<dbReference type="EMBL" id="BTCM01000007">
    <property type="protein sequence ID" value="GMK59094.1"/>
    <property type="molecule type" value="Genomic_DNA"/>
</dbReference>
<proteinExistence type="predicted"/>
<dbReference type="Proteomes" id="UP001222932">
    <property type="component" value="Unassembled WGS sequence"/>
</dbReference>
<sequence>MQFASTRAPTLTPLGQRLLALSRAKLHSLGAAPGSRDPTDGLRRGVLVREAVRSAWASLETPTAHHELTSWRAPALDVLSEEDEYDDDEREEIWLENQLSNVSVTDDDDDEFTVSAPVYDEYEFDATESCTISYNNAVGSSGIGVTVIDVSEDDDDDDMVESWLETRYDESKLVRAEELEVEAKLGSEPRELEVDSNSSSDMSDDEVVTPPVSPVTVLELSPALAALPTYAFPPATSLPRLDTKPLPDVEPPTRGYRPTLHRRDAQPRRRAIQQVDLDDLDDAYMSQEDLDDTCECTRFGLVCDSTCAPPPLSDCEEEEDDECRTPPLCTLDCSDLEVTCLASFDWKVADRIAKPQFAQEDGGDLALGLFDCDLGRRIVV</sequence>
<comment type="caution">
    <text evidence="2">The sequence shown here is derived from an EMBL/GenBank/DDBJ whole genome shotgun (WGS) entry which is preliminary data.</text>
</comment>
<reference evidence="2" key="1">
    <citation type="journal article" date="2023" name="BMC Genomics">
        <title>Chromosome-level genome assemblies of Cutaneotrichosporon spp. (Trichosporonales, Basidiomycota) reveal imbalanced evolution between nucleotide sequences and chromosome synteny.</title>
        <authorList>
            <person name="Kobayashi Y."/>
            <person name="Kayamori A."/>
            <person name="Aoki K."/>
            <person name="Shiwa Y."/>
            <person name="Matsutani M."/>
            <person name="Fujita N."/>
            <person name="Sugita T."/>
            <person name="Iwasaki W."/>
            <person name="Tanaka N."/>
            <person name="Takashima M."/>
        </authorList>
    </citation>
    <scope>NUCLEOTIDE SEQUENCE</scope>
    <source>
        <strain evidence="2">HIS016</strain>
    </source>
</reference>